<dbReference type="NCBIfam" id="TIGR03696">
    <property type="entry name" value="Rhs_assc_core"/>
    <property type="match status" value="1"/>
</dbReference>
<dbReference type="Proteomes" id="UP000183529">
    <property type="component" value="Unassembled WGS sequence"/>
</dbReference>
<dbReference type="AlphaFoldDB" id="A0AAQ1GCW8"/>
<dbReference type="PANTHER" id="PTHR32305">
    <property type="match status" value="1"/>
</dbReference>
<proteinExistence type="predicted"/>
<protein>
    <submittedName>
        <fullName evidence="2">RHS repeat-associated core domain-containing protein</fullName>
    </submittedName>
</protein>
<dbReference type="InterPro" id="IPR022385">
    <property type="entry name" value="Rhs_assc_core"/>
</dbReference>
<reference evidence="2 3" key="1">
    <citation type="submission" date="2016-10" db="EMBL/GenBank/DDBJ databases">
        <authorList>
            <person name="Varghese N."/>
            <person name="Submissions S."/>
        </authorList>
    </citation>
    <scope>NUCLEOTIDE SEQUENCE [LARGE SCALE GENOMIC DNA]</scope>
    <source>
        <strain evidence="2 3">LMG 22274</strain>
    </source>
</reference>
<evidence type="ECO:0000313" key="3">
    <source>
        <dbReference type="Proteomes" id="UP000183529"/>
    </source>
</evidence>
<dbReference type="Gene3D" id="2.180.10.10">
    <property type="entry name" value="RHS repeat-associated core"/>
    <property type="match status" value="1"/>
</dbReference>
<dbReference type="NCBIfam" id="TIGR01643">
    <property type="entry name" value="YD_repeat_2x"/>
    <property type="match status" value="1"/>
</dbReference>
<dbReference type="EMBL" id="FNZM01000003">
    <property type="protein sequence ID" value="SEJ22841.1"/>
    <property type="molecule type" value="Genomic_DNA"/>
</dbReference>
<dbReference type="Pfam" id="PF14414">
    <property type="entry name" value="WHH"/>
    <property type="match status" value="1"/>
</dbReference>
<name>A0AAQ1GCW8_9BURK</name>
<dbReference type="InterPro" id="IPR001826">
    <property type="entry name" value="RHS"/>
</dbReference>
<sequence length="593" mass="66455">MARRLIDASNRYSRIQRFFDPVGNLVREHHAYDVFGVSRSYVWHHSYDELGNRTRTVRPDGHAIDWLMYGSGHVHGLLVDGEERLEIERDDLHREIRRTLSSRIGQSTLYDPAGRIERQTVQREKAPAPLSARRYRYDTAGELTQIEDSRKGVTDYRYDPVGRLLEAIGPGGKERFAFDPASNIVDPVQPDRAPGYSFAARSESTLPASVPKVLGNLLREYAGTHFDYDAQGNLVQKRSSAGTRRFEWDAYDRLSGASVDAPSRHSVSSYFYDPFGRRIAKVVDGVETVFGWDGEALAYESTDERSTHYVYEARSFVPMAQYVAAPVAGIETPVRRAGDRYTPEDDPLQRVPVANVDARMMFYHCDQIGTPLMMTDEAGEVVWEATYKAWGEAPEVIERASAVSGGEAVKNPLRFQGQFVDEETGLHYNRYRYYDPATGRFVSKDPIGLAGGINVYQYAPNAVQWIDPLGLATCPLQKLADRGFSGVSRNENGGLDYSNSNALYNKNGANPILAITYTGDYETDFQNASMAALGQKTTPRGYVWHHVDDYNPEDNTGTMQLVKQEAHNGIPHVGGVSQYQAATGQKYSHPCRR</sequence>
<dbReference type="InterPro" id="IPR050708">
    <property type="entry name" value="T6SS_VgrG/RHS"/>
</dbReference>
<gene>
    <name evidence="2" type="ORF">SAMN05216550_103239</name>
</gene>
<accession>A0AAQ1GCW8</accession>
<dbReference type="Pfam" id="PF03527">
    <property type="entry name" value="RHS"/>
    <property type="match status" value="1"/>
</dbReference>
<dbReference type="PANTHER" id="PTHR32305:SF15">
    <property type="entry name" value="PROTEIN RHSA-RELATED"/>
    <property type="match status" value="1"/>
</dbReference>
<dbReference type="InterPro" id="IPR031325">
    <property type="entry name" value="RHS_repeat"/>
</dbReference>
<dbReference type="InterPro" id="IPR032869">
    <property type="entry name" value="WHH_dom_containing"/>
</dbReference>
<feature type="domain" description="RHS protein conserved region" evidence="1">
    <location>
        <begin position="362"/>
        <end position="393"/>
    </location>
</feature>
<comment type="caution">
    <text evidence="2">The sequence shown here is derived from an EMBL/GenBank/DDBJ whole genome shotgun (WGS) entry which is preliminary data.</text>
</comment>
<dbReference type="InterPro" id="IPR006530">
    <property type="entry name" value="YD"/>
</dbReference>
<dbReference type="Pfam" id="PF05593">
    <property type="entry name" value="RHS_repeat"/>
    <property type="match status" value="2"/>
</dbReference>
<organism evidence="2 3">
    <name type="scientific">Paraburkholderia tropica</name>
    <dbReference type="NCBI Taxonomy" id="92647"/>
    <lineage>
        <taxon>Bacteria</taxon>
        <taxon>Pseudomonadati</taxon>
        <taxon>Pseudomonadota</taxon>
        <taxon>Betaproteobacteria</taxon>
        <taxon>Burkholderiales</taxon>
        <taxon>Burkholderiaceae</taxon>
        <taxon>Paraburkholderia</taxon>
    </lineage>
</organism>
<evidence type="ECO:0000259" key="1">
    <source>
        <dbReference type="Pfam" id="PF03527"/>
    </source>
</evidence>
<evidence type="ECO:0000313" key="2">
    <source>
        <dbReference type="EMBL" id="SEJ22841.1"/>
    </source>
</evidence>